<reference evidence="2 3" key="1">
    <citation type="journal article" date="2018" name="G3 (Bethesda)">
        <title>A High-Quality Reference Genome for the Invasive Mosquitofish Gambusia affinis Using a Chicago Library.</title>
        <authorList>
            <person name="Hoffberg S.L."/>
            <person name="Troendle N.J."/>
            <person name="Glenn T.C."/>
            <person name="Mahmud O."/>
            <person name="Louha S."/>
            <person name="Chalopin D."/>
            <person name="Bennetzen J.L."/>
            <person name="Mauricio R."/>
        </authorList>
    </citation>
    <scope>NUCLEOTIDE SEQUENCE [LARGE SCALE GENOMIC DNA]</scope>
    <source>
        <strain evidence="2">NE01/NJP1002.9</strain>
        <tissue evidence="2">Muscle</tissue>
    </source>
</reference>
<dbReference type="Proteomes" id="UP000250572">
    <property type="component" value="Unassembled WGS sequence"/>
</dbReference>
<organism evidence="2 3">
    <name type="scientific">Gambusia affinis</name>
    <name type="common">Western mosquitofish</name>
    <name type="synonym">Heterandria affinis</name>
    <dbReference type="NCBI Taxonomy" id="33528"/>
    <lineage>
        <taxon>Eukaryota</taxon>
        <taxon>Metazoa</taxon>
        <taxon>Chordata</taxon>
        <taxon>Craniata</taxon>
        <taxon>Vertebrata</taxon>
        <taxon>Euteleostomi</taxon>
        <taxon>Actinopterygii</taxon>
        <taxon>Neopterygii</taxon>
        <taxon>Teleostei</taxon>
        <taxon>Neoteleostei</taxon>
        <taxon>Acanthomorphata</taxon>
        <taxon>Ovalentaria</taxon>
        <taxon>Atherinomorphae</taxon>
        <taxon>Cyprinodontiformes</taxon>
        <taxon>Poeciliidae</taxon>
        <taxon>Poeciliinae</taxon>
        <taxon>Gambusia</taxon>
    </lineage>
</organism>
<feature type="region of interest" description="Disordered" evidence="1">
    <location>
        <begin position="1"/>
        <end position="68"/>
    </location>
</feature>
<gene>
    <name evidence="2" type="ORF">CCH79_00015497</name>
</gene>
<evidence type="ECO:0000313" key="2">
    <source>
        <dbReference type="EMBL" id="PWA24953.1"/>
    </source>
</evidence>
<accession>A0A315VN29</accession>
<dbReference type="AlphaFoldDB" id="A0A315VN29"/>
<evidence type="ECO:0000256" key="1">
    <source>
        <dbReference type="SAM" id="MobiDB-lite"/>
    </source>
</evidence>
<name>A0A315VN29_GAMAF</name>
<proteinExistence type="predicted"/>
<feature type="compositionally biased region" description="Basic and acidic residues" evidence="1">
    <location>
        <begin position="292"/>
        <end position="306"/>
    </location>
</feature>
<protein>
    <submittedName>
        <fullName evidence="2">Uncharacterized protein</fullName>
    </submittedName>
</protein>
<sequence>MWITVNPGEQWHRPVALSHTPPFTHRHGSMQPSPTDPPSPAGRCIRLSSDGSYRGTKQQQSGSFPPTTAGETFVLAVHAVVPRRTHPVPALRPAESGLTKAAAVDVEAARAVCTVAHTFTVLAVGTCRALLITPEGPNRRTHGGDPGAFGIDRSYSYSASLGKYYNKELKDLVAASSSSLNSENPYATIKDLPGPPFCPPESSYMEMKAAVPRERAYTEISPPPFSMATLRRERQSSLGHGPHDDPQSHYDLPVNSHIPGHYDLPPVRRPPSPRRTLQPLKAAHKVQNPKNISKDAEFNWKKERSPCDQFYRATQTEDEDEEEG</sequence>
<keyword evidence="3" id="KW-1185">Reference proteome</keyword>
<comment type="caution">
    <text evidence="2">The sequence shown here is derived from an EMBL/GenBank/DDBJ whole genome shotgun (WGS) entry which is preliminary data.</text>
</comment>
<feature type="region of interest" description="Disordered" evidence="1">
    <location>
        <begin position="232"/>
        <end position="324"/>
    </location>
</feature>
<feature type="compositionally biased region" description="Polar residues" evidence="1">
    <location>
        <begin position="49"/>
        <end position="68"/>
    </location>
</feature>
<dbReference type="EMBL" id="NHOQ01001373">
    <property type="protein sequence ID" value="PWA24953.1"/>
    <property type="molecule type" value="Genomic_DNA"/>
</dbReference>
<evidence type="ECO:0000313" key="3">
    <source>
        <dbReference type="Proteomes" id="UP000250572"/>
    </source>
</evidence>
<feature type="compositionally biased region" description="Basic and acidic residues" evidence="1">
    <location>
        <begin position="232"/>
        <end position="248"/>
    </location>
</feature>